<evidence type="ECO:0000256" key="1">
    <source>
        <dbReference type="SAM" id="MobiDB-lite"/>
    </source>
</evidence>
<feature type="compositionally biased region" description="Basic and acidic residues" evidence="1">
    <location>
        <begin position="102"/>
        <end position="137"/>
    </location>
</feature>
<dbReference type="Proteomes" id="UP001152130">
    <property type="component" value="Unassembled WGS sequence"/>
</dbReference>
<dbReference type="EMBL" id="JAPDHF010000013">
    <property type="protein sequence ID" value="KAJ4009640.1"/>
    <property type="molecule type" value="Genomic_DNA"/>
</dbReference>
<name>A0A9W8PL50_9HYPO</name>
<gene>
    <name evidence="2" type="ORF">NW766_008760</name>
</gene>
<organism evidence="2 3">
    <name type="scientific">Fusarium irregulare</name>
    <dbReference type="NCBI Taxonomy" id="2494466"/>
    <lineage>
        <taxon>Eukaryota</taxon>
        <taxon>Fungi</taxon>
        <taxon>Dikarya</taxon>
        <taxon>Ascomycota</taxon>
        <taxon>Pezizomycotina</taxon>
        <taxon>Sordariomycetes</taxon>
        <taxon>Hypocreomycetidae</taxon>
        <taxon>Hypocreales</taxon>
        <taxon>Nectriaceae</taxon>
        <taxon>Fusarium</taxon>
        <taxon>Fusarium incarnatum-equiseti species complex</taxon>
    </lineage>
</organism>
<proteinExistence type="predicted"/>
<feature type="compositionally biased region" description="Basic and acidic residues" evidence="1">
    <location>
        <begin position="73"/>
        <end position="90"/>
    </location>
</feature>
<comment type="caution">
    <text evidence="2">The sequence shown here is derived from an EMBL/GenBank/DDBJ whole genome shotgun (WGS) entry which is preliminary data.</text>
</comment>
<protein>
    <submittedName>
        <fullName evidence="2">Uncharacterized protein</fullName>
    </submittedName>
</protein>
<sequence length="515" mass="59324">MDTSRKRKYEDVDMTDSTENDQVNRPAKQWKATILMVGDRRTGGNGFNQQRHGMQLNKPPQQWKVTLSIPGTRELDGRDTNNPEEQRNDACEDETVAASPQQEKKDTTVDPTADGDKNADQRQDDTSTGDENKKGTEADPTTEANWITDEERKPNDVPSRVCHPSPEEQEQNQDREAVWIPTMIITEADKENFGPFMKVGIIILSPRVHSYTVSPLVHSYIVKLGDDIHQHYHVHLRIHEAFNGWWKCVASHLGERQCNKQRRPQAIRHEKKKLSFFKWPAILFKIHDLEDQDRLVGFGQETFQNLHPHHIHALVRTFCHQVITDTMLNNPKLNDLTLRVRFGSTAPPDENLNTDLNRFAYFDQIWRAAPSRMSRWPRMMGATLAILHWKCNLDARGVNFKIGRILRHFVGLILENPKHVQSFDPESFCAQSLALQIVSNPTWPRPVSVLLPEQGQDIAIFYRAWESFSDAYLSASERLLWEHGSEHTQRLPTSVLWWVVQLGVPGSTVPQNRRL</sequence>
<evidence type="ECO:0000313" key="3">
    <source>
        <dbReference type="Proteomes" id="UP001152130"/>
    </source>
</evidence>
<accession>A0A9W8PL50</accession>
<evidence type="ECO:0000313" key="2">
    <source>
        <dbReference type="EMBL" id="KAJ4009640.1"/>
    </source>
</evidence>
<reference evidence="2" key="1">
    <citation type="submission" date="2022-10" db="EMBL/GenBank/DDBJ databases">
        <title>Fusarium specimens isolated from Avocado Roots.</title>
        <authorList>
            <person name="Stajich J."/>
            <person name="Roper C."/>
            <person name="Heimlech-Rivalta G."/>
        </authorList>
    </citation>
    <scope>NUCLEOTIDE SEQUENCE</scope>
    <source>
        <strain evidence="2">CF00143</strain>
    </source>
</reference>
<dbReference type="AlphaFoldDB" id="A0A9W8PL50"/>
<dbReference type="OrthoDB" id="2993351at2759"/>
<feature type="region of interest" description="Disordered" evidence="1">
    <location>
        <begin position="40"/>
        <end position="176"/>
    </location>
</feature>
<keyword evidence="3" id="KW-1185">Reference proteome</keyword>
<feature type="region of interest" description="Disordered" evidence="1">
    <location>
        <begin position="1"/>
        <end position="27"/>
    </location>
</feature>
<feature type="compositionally biased region" description="Polar residues" evidence="1">
    <location>
        <begin position="47"/>
        <end position="65"/>
    </location>
</feature>